<dbReference type="OrthoDB" id="5169673at2"/>
<dbReference type="Gene3D" id="3.20.20.30">
    <property type="entry name" value="Luciferase-like domain"/>
    <property type="match status" value="1"/>
</dbReference>
<evidence type="ECO:0000313" key="5">
    <source>
        <dbReference type="Proteomes" id="UP000198688"/>
    </source>
</evidence>
<dbReference type="PANTHER" id="PTHR30137">
    <property type="entry name" value="LUCIFERASE-LIKE MONOOXYGENASE"/>
    <property type="match status" value="1"/>
</dbReference>
<keyword evidence="2 4" id="KW-0503">Monooxygenase</keyword>
<dbReference type="InterPro" id="IPR024011">
    <property type="entry name" value="Biosynth_lucif-like_mOase_dom"/>
</dbReference>
<dbReference type="STRING" id="113562.SAMN04489716_9248"/>
<gene>
    <name evidence="4" type="ORF">SAMN04489716_9248</name>
</gene>
<organism evidence="4 5">
    <name type="scientific">Actinoplanes derwentensis</name>
    <dbReference type="NCBI Taxonomy" id="113562"/>
    <lineage>
        <taxon>Bacteria</taxon>
        <taxon>Bacillati</taxon>
        <taxon>Actinomycetota</taxon>
        <taxon>Actinomycetes</taxon>
        <taxon>Micromonosporales</taxon>
        <taxon>Micromonosporaceae</taxon>
        <taxon>Actinoplanes</taxon>
    </lineage>
</organism>
<dbReference type="Proteomes" id="UP000198688">
    <property type="component" value="Chromosome I"/>
</dbReference>
<name>A0A1H2DCR7_9ACTN</name>
<dbReference type="InterPro" id="IPR050766">
    <property type="entry name" value="Bact_Lucif_Oxidored"/>
</dbReference>
<keyword evidence="5" id="KW-1185">Reference proteome</keyword>
<dbReference type="GO" id="GO:0005829">
    <property type="term" value="C:cytosol"/>
    <property type="evidence" value="ECO:0007669"/>
    <property type="project" value="TreeGrafter"/>
</dbReference>
<dbReference type="RefSeq" id="WP_092555773.1">
    <property type="nucleotide sequence ID" value="NZ_BOMJ01000085.1"/>
</dbReference>
<proteinExistence type="predicted"/>
<dbReference type="GO" id="GO:0004497">
    <property type="term" value="F:monooxygenase activity"/>
    <property type="evidence" value="ECO:0007669"/>
    <property type="project" value="UniProtKB-KW"/>
</dbReference>
<protein>
    <submittedName>
        <fullName evidence="4">Natural product biosynthesis luciferase-like monooxygenase domain-containing protein</fullName>
    </submittedName>
</protein>
<keyword evidence="1" id="KW-0560">Oxidoreductase</keyword>
<dbReference type="Pfam" id="PF00296">
    <property type="entry name" value="Bac_luciferase"/>
    <property type="match status" value="1"/>
</dbReference>
<dbReference type="PANTHER" id="PTHR30137:SF8">
    <property type="entry name" value="BLR5498 PROTEIN"/>
    <property type="match status" value="1"/>
</dbReference>
<accession>A0A1H2DCR7</accession>
<evidence type="ECO:0000256" key="2">
    <source>
        <dbReference type="ARBA" id="ARBA00023033"/>
    </source>
</evidence>
<evidence type="ECO:0000256" key="1">
    <source>
        <dbReference type="ARBA" id="ARBA00023002"/>
    </source>
</evidence>
<dbReference type="GO" id="GO:0016705">
    <property type="term" value="F:oxidoreductase activity, acting on paired donors, with incorporation or reduction of molecular oxygen"/>
    <property type="evidence" value="ECO:0007669"/>
    <property type="project" value="InterPro"/>
</dbReference>
<evidence type="ECO:0000313" key="4">
    <source>
        <dbReference type="EMBL" id="SDT80548.1"/>
    </source>
</evidence>
<sequence length="343" mass="37283">MDFSLFYFADGDASSAQGYRLLLDGARFADANGLVAVWTPERHFHPFGGRYPNPAVTGAAVAAITERVQIRAGSVVGPLHHPARIVEDWSVVDNLSNGRVGISLASGWSPADFVLRPDAYADRGQRVLDAVTEISTIWRGGGFVGTDGKGAEVTTSVYPRPVQRTLPIWLTSAGRSETFKNAGRLGVGVLTHLIGQDLDRLAESIAAYRAARVRHGHAGRGHVALMLHTFLAADVDEARDIVRAPFSRYLRSNFSLVEKSFGRFASRQPTAADIEILIDRSFERYFQTAGLFGSIDDVRPMVNRLAQAGVDEVAALIDFGVDHQMVLDSLPLLAELQEASIKN</sequence>
<dbReference type="EMBL" id="LT629758">
    <property type="protein sequence ID" value="SDT80548.1"/>
    <property type="molecule type" value="Genomic_DNA"/>
</dbReference>
<dbReference type="InterPro" id="IPR011251">
    <property type="entry name" value="Luciferase-like_dom"/>
</dbReference>
<dbReference type="AlphaFoldDB" id="A0A1H2DCR7"/>
<dbReference type="SUPFAM" id="SSF51679">
    <property type="entry name" value="Bacterial luciferase-like"/>
    <property type="match status" value="1"/>
</dbReference>
<dbReference type="NCBIfam" id="TIGR04020">
    <property type="entry name" value="seco_metab_LLM"/>
    <property type="match status" value="1"/>
</dbReference>
<feature type="domain" description="Luciferase-like" evidence="3">
    <location>
        <begin position="2"/>
        <end position="310"/>
    </location>
</feature>
<reference evidence="4 5" key="1">
    <citation type="submission" date="2016-10" db="EMBL/GenBank/DDBJ databases">
        <authorList>
            <person name="de Groot N.N."/>
        </authorList>
    </citation>
    <scope>NUCLEOTIDE SEQUENCE [LARGE SCALE GENOMIC DNA]</scope>
    <source>
        <strain evidence="4 5">DSM 43941</strain>
    </source>
</reference>
<evidence type="ECO:0000259" key="3">
    <source>
        <dbReference type="Pfam" id="PF00296"/>
    </source>
</evidence>
<dbReference type="InterPro" id="IPR036661">
    <property type="entry name" value="Luciferase-like_sf"/>
</dbReference>